<evidence type="ECO:0000313" key="1">
    <source>
        <dbReference type="EMBL" id="AZQ76650.1"/>
    </source>
</evidence>
<gene>
    <name evidence="1" type="ORF">EJ997_04135</name>
</gene>
<dbReference type="Proteomes" id="UP000280344">
    <property type="component" value="Chromosome"/>
</dbReference>
<dbReference type="AlphaFoldDB" id="A0A3Q9G6V4"/>
<dbReference type="EMBL" id="CP034593">
    <property type="protein sequence ID" value="AZQ76650.1"/>
    <property type="molecule type" value="Genomic_DNA"/>
</dbReference>
<name>A0A3Q9G6V4_9ACTO</name>
<keyword evidence="2" id="KW-1185">Reference proteome</keyword>
<dbReference type="RefSeq" id="WP_126703458.1">
    <property type="nucleotide sequence ID" value="NZ_CP034593.1"/>
</dbReference>
<dbReference type="OrthoDB" id="8907583at2"/>
<organism evidence="1 2">
    <name type="scientific">Flaviflexus ciconiae</name>
    <dbReference type="NCBI Taxonomy" id="2496867"/>
    <lineage>
        <taxon>Bacteria</taxon>
        <taxon>Bacillati</taxon>
        <taxon>Actinomycetota</taxon>
        <taxon>Actinomycetes</taxon>
        <taxon>Actinomycetales</taxon>
        <taxon>Actinomycetaceae</taxon>
        <taxon>Flaviflexus</taxon>
    </lineage>
</organism>
<sequence length="127" mass="13881">MSIPVEASRFARVTQAYSSGTLLTHTADTGIRILTVDPVFDSAGTARITGVYGSIVRAVKENPNVVMIWQPRVEQGWTLIYDGEVQLSSPRLVDGASESDELVISYVSGMLHRPVAHRDGPDWVWPG</sequence>
<accession>A0A3Q9G6V4</accession>
<evidence type="ECO:0000313" key="2">
    <source>
        <dbReference type="Proteomes" id="UP000280344"/>
    </source>
</evidence>
<dbReference type="KEGG" id="flh:EJ997_04135"/>
<protein>
    <recommendedName>
        <fullName evidence="3">Pyridoxamine 5'-phosphate oxidase family protein</fullName>
    </recommendedName>
</protein>
<proteinExistence type="predicted"/>
<evidence type="ECO:0008006" key="3">
    <source>
        <dbReference type="Google" id="ProtNLM"/>
    </source>
</evidence>
<reference evidence="1 2" key="1">
    <citation type="submission" date="2018-12" db="EMBL/GenBank/DDBJ databases">
        <title>Complete genome sequence of Flaviflexus sp. H23T48.</title>
        <authorList>
            <person name="Bae J.-W."/>
            <person name="Lee J.-Y."/>
        </authorList>
    </citation>
    <scope>NUCLEOTIDE SEQUENCE [LARGE SCALE GENOMIC DNA]</scope>
    <source>
        <strain evidence="1 2">H23T48</strain>
    </source>
</reference>